<keyword evidence="7" id="KW-0808">Transferase</keyword>
<comment type="cofactor">
    <cofactor evidence="5">
        <name>Zn(2+)</name>
        <dbReference type="ChEBI" id="CHEBI:29105"/>
    </cofactor>
    <text evidence="5">Binds 1 zinc ion per subunit.</text>
</comment>
<keyword evidence="4 5" id="KW-0862">Zinc</keyword>
<proteinExistence type="inferred from homology"/>
<dbReference type="AlphaFoldDB" id="A0A7X0VF42"/>
<comment type="subcellular location">
    <subcellularLocation>
        <location evidence="5">Cytoplasm</location>
    </subcellularLocation>
</comment>
<keyword evidence="1 5" id="KW-0963">Cytoplasm</keyword>
<feature type="binding site" evidence="5">
    <location>
        <position position="65"/>
    </location>
    <ligand>
        <name>Zn(2+)</name>
        <dbReference type="ChEBI" id="CHEBI:29105"/>
    </ligand>
</feature>
<dbReference type="RefSeq" id="WP_185142885.1">
    <property type="nucleotide sequence ID" value="NZ_JACJVP010000020.1"/>
</dbReference>
<evidence type="ECO:0000313" key="8">
    <source>
        <dbReference type="Proteomes" id="UP000547209"/>
    </source>
</evidence>
<keyword evidence="3 5" id="KW-0378">Hydrolase</keyword>
<dbReference type="GO" id="GO:0016740">
    <property type="term" value="F:transferase activity"/>
    <property type="evidence" value="ECO:0007669"/>
    <property type="project" value="UniProtKB-KW"/>
</dbReference>
<protein>
    <recommendedName>
        <fullName evidence="5">Putative metal-dependent hydrolase H7C19_12040</fullName>
        <ecNumber evidence="5">3.-.-.-</ecNumber>
    </recommendedName>
</protein>
<evidence type="ECO:0000256" key="5">
    <source>
        <dbReference type="HAMAP-Rule" id="MF_01256"/>
    </source>
</evidence>
<dbReference type="EMBL" id="JACJVP010000020">
    <property type="protein sequence ID" value="MBB6671411.1"/>
    <property type="molecule type" value="Genomic_DNA"/>
</dbReference>
<dbReference type="Pfam" id="PF12867">
    <property type="entry name" value="DinB_2"/>
    <property type="match status" value="1"/>
</dbReference>
<evidence type="ECO:0000256" key="1">
    <source>
        <dbReference type="ARBA" id="ARBA00022490"/>
    </source>
</evidence>
<comment type="function">
    <text evidence="5">Possible metal-dependent hydrolase.</text>
</comment>
<dbReference type="InterPro" id="IPR023774">
    <property type="entry name" value="Put_metal_dep_hydrolase_YfiT"/>
</dbReference>
<name>A0A7X0VF42_9BACL</name>
<dbReference type="HAMAP" id="MF_01256">
    <property type="entry name" value="YfiT_hydrol"/>
    <property type="match status" value="1"/>
</dbReference>
<dbReference type="InterPro" id="IPR034660">
    <property type="entry name" value="DinB/YfiT-like"/>
</dbReference>
<dbReference type="GO" id="GO:0008270">
    <property type="term" value="F:zinc ion binding"/>
    <property type="evidence" value="ECO:0007669"/>
    <property type="project" value="UniProtKB-UniRule"/>
</dbReference>
<dbReference type="EC" id="3.-.-.-" evidence="5"/>
<feature type="binding site" evidence="5">
    <location>
        <position position="158"/>
    </location>
    <ligand>
        <name>Zn(2+)</name>
        <dbReference type="ChEBI" id="CHEBI:29105"/>
    </ligand>
</feature>
<dbReference type="SUPFAM" id="SSF109854">
    <property type="entry name" value="DinB/YfiT-like putative metalloenzymes"/>
    <property type="match status" value="1"/>
</dbReference>
<dbReference type="GO" id="GO:0005737">
    <property type="term" value="C:cytoplasm"/>
    <property type="evidence" value="ECO:0007669"/>
    <property type="project" value="UniProtKB-SubCell"/>
</dbReference>
<comment type="subunit">
    <text evidence="5">Homodimer.</text>
</comment>
<evidence type="ECO:0000313" key="7">
    <source>
        <dbReference type="EMBL" id="MBB6671411.1"/>
    </source>
</evidence>
<feature type="binding site" evidence="5">
    <location>
        <position position="162"/>
    </location>
    <ligand>
        <name>Zn(2+)</name>
        <dbReference type="ChEBI" id="CHEBI:29105"/>
    </ligand>
</feature>
<comment type="similarity">
    <text evidence="5">Belongs to the metal hydrolase YfiT family.</text>
</comment>
<dbReference type="InterPro" id="IPR024775">
    <property type="entry name" value="DinB-like"/>
</dbReference>
<gene>
    <name evidence="7" type="primary">bstA</name>
    <name evidence="7" type="ORF">H7C19_12040</name>
</gene>
<comment type="caution">
    <text evidence="7">The sequence shown here is derived from an EMBL/GenBank/DDBJ whole genome shotgun (WGS) entry which is preliminary data.</text>
</comment>
<evidence type="ECO:0000259" key="6">
    <source>
        <dbReference type="Pfam" id="PF12867"/>
    </source>
</evidence>
<sequence length="175" mass="19985">MDDLRYPIGRFAYEGDVSPAQRESWIRDIATLPEALAEAVNGLTTAQLDTPYREGGWTVRQVVHHVGDSHMNSLIRFKLALTEENPTIKPYEEQLWAELTDTRSLSIEPSLTLISALHLRWVTLLESLSEADYARTFYHPGSGETVRLDRCLGTYSWHGKHHTAHITALRKRMGW</sequence>
<evidence type="ECO:0000256" key="2">
    <source>
        <dbReference type="ARBA" id="ARBA00022723"/>
    </source>
</evidence>
<dbReference type="Gene3D" id="1.20.120.450">
    <property type="entry name" value="dinb family like domain"/>
    <property type="match status" value="1"/>
</dbReference>
<feature type="domain" description="DinB-like" evidence="6">
    <location>
        <begin position="33"/>
        <end position="166"/>
    </location>
</feature>
<dbReference type="GO" id="GO:0016787">
    <property type="term" value="F:hydrolase activity"/>
    <property type="evidence" value="ECO:0007669"/>
    <property type="project" value="UniProtKB-UniRule"/>
</dbReference>
<keyword evidence="8" id="KW-1185">Reference proteome</keyword>
<dbReference type="NCBIfam" id="NF009807">
    <property type="entry name" value="PRK13291.1"/>
    <property type="match status" value="1"/>
</dbReference>
<evidence type="ECO:0000256" key="4">
    <source>
        <dbReference type="ARBA" id="ARBA00022833"/>
    </source>
</evidence>
<dbReference type="Proteomes" id="UP000547209">
    <property type="component" value="Unassembled WGS sequence"/>
</dbReference>
<evidence type="ECO:0000256" key="3">
    <source>
        <dbReference type="ARBA" id="ARBA00022801"/>
    </source>
</evidence>
<accession>A0A7X0VF42</accession>
<keyword evidence="2 5" id="KW-0479">Metal-binding</keyword>
<reference evidence="7 8" key="1">
    <citation type="submission" date="2020-08" db="EMBL/GenBank/DDBJ databases">
        <title>Cohnella phylogeny.</title>
        <authorList>
            <person name="Dunlap C."/>
        </authorList>
    </citation>
    <scope>NUCLEOTIDE SEQUENCE [LARGE SCALE GENOMIC DNA]</scope>
    <source>
        <strain evidence="7 8">DSM 28246</strain>
    </source>
</reference>
<organism evidence="7 8">
    <name type="scientific">Cohnella nanjingensis</name>
    <dbReference type="NCBI Taxonomy" id="1387779"/>
    <lineage>
        <taxon>Bacteria</taxon>
        <taxon>Bacillati</taxon>
        <taxon>Bacillota</taxon>
        <taxon>Bacilli</taxon>
        <taxon>Bacillales</taxon>
        <taxon>Paenibacillaceae</taxon>
        <taxon>Cohnella</taxon>
    </lineage>
</organism>